<protein>
    <submittedName>
        <fullName evidence="1">Uncharacterized protein</fullName>
    </submittedName>
</protein>
<dbReference type="AlphaFoldDB" id="A0AA50QB52"/>
<dbReference type="Proteomes" id="UP001223802">
    <property type="component" value="Chromosome"/>
</dbReference>
<keyword evidence="2" id="KW-1185">Reference proteome</keyword>
<accession>A0AA50QB52</accession>
<evidence type="ECO:0000313" key="1">
    <source>
        <dbReference type="EMBL" id="WMC11708.1"/>
    </source>
</evidence>
<dbReference type="EMBL" id="CP118224">
    <property type="protein sequence ID" value="WMC11708.1"/>
    <property type="molecule type" value="Genomic_DNA"/>
</dbReference>
<reference evidence="1 2" key="1">
    <citation type="submission" date="2023-02" db="EMBL/GenBank/DDBJ databases">
        <title>Complete genome sequence of a novel bacterium Oceanimonas sp. NTOU-MSR1 isolated from marine coast sediment.</title>
        <authorList>
            <person name="Yang H.-T."/>
            <person name="Chen Y.-L."/>
            <person name="Ho Y.-N."/>
        </authorList>
    </citation>
    <scope>NUCLEOTIDE SEQUENCE [LARGE SCALE GENOMIC DNA]</scope>
    <source>
        <strain evidence="1 2">NTOU-MSR1</strain>
    </source>
</reference>
<dbReference type="Pfam" id="PF26211">
    <property type="entry name" value="Phage_phiTE_072"/>
    <property type="match status" value="1"/>
</dbReference>
<sequence length="184" mass="21185">MKLEVSSVTKLRLTELEKLDPVTVILEDMGPGRGKIIIESFGQSWASFWPAMGSRNIAQFFVSCDEHYLAGNLAGSIRDEVNDEDAVELACKQAILRVRRQRPEDLSAEDARLLWDDSIGLEDLAHRHFLISYERDLCELLFECSFYEWDIPQKPNPYYERLCLLIRTVQDGLRQYLKGQEDAA</sequence>
<dbReference type="RefSeq" id="WP_306762943.1">
    <property type="nucleotide sequence ID" value="NZ_CP118224.1"/>
</dbReference>
<name>A0AA50QB52_9GAMM</name>
<dbReference type="InterPro" id="IPR058701">
    <property type="entry name" value="PhiTE_072-like"/>
</dbReference>
<gene>
    <name evidence="1" type="ORF">PU634_04915</name>
</gene>
<proteinExistence type="predicted"/>
<evidence type="ECO:0000313" key="2">
    <source>
        <dbReference type="Proteomes" id="UP001223802"/>
    </source>
</evidence>
<organism evidence="1 2">
    <name type="scientific">Oceanimonas pelagia</name>
    <dbReference type="NCBI Taxonomy" id="3028314"/>
    <lineage>
        <taxon>Bacteria</taxon>
        <taxon>Pseudomonadati</taxon>
        <taxon>Pseudomonadota</taxon>
        <taxon>Gammaproteobacteria</taxon>
        <taxon>Aeromonadales</taxon>
        <taxon>Aeromonadaceae</taxon>
        <taxon>Oceanimonas</taxon>
    </lineage>
</organism>
<dbReference type="KEGG" id="ope:PU634_04915"/>